<name>A0A1N7JL60_9BACL</name>
<evidence type="ECO:0000256" key="1">
    <source>
        <dbReference type="SAM" id="Phobius"/>
    </source>
</evidence>
<dbReference type="InterPro" id="IPR003675">
    <property type="entry name" value="Rce1/LyrA-like_dom"/>
</dbReference>
<keyword evidence="3" id="KW-0645">Protease</keyword>
<feature type="transmembrane region" description="Helical" evidence="1">
    <location>
        <begin position="309"/>
        <end position="326"/>
    </location>
</feature>
<feature type="transmembrane region" description="Helical" evidence="1">
    <location>
        <begin position="44"/>
        <end position="64"/>
    </location>
</feature>
<feature type="transmembrane region" description="Helical" evidence="1">
    <location>
        <begin position="178"/>
        <end position="197"/>
    </location>
</feature>
<dbReference type="OrthoDB" id="2986398at2"/>
<dbReference type="GO" id="GO:0006508">
    <property type="term" value="P:proteolysis"/>
    <property type="evidence" value="ECO:0007669"/>
    <property type="project" value="UniProtKB-KW"/>
</dbReference>
<protein>
    <submittedName>
        <fullName evidence="3">CAAX protease self-immunity</fullName>
    </submittedName>
</protein>
<feature type="transmembrane region" description="Helical" evidence="1">
    <location>
        <begin position="6"/>
        <end position="24"/>
    </location>
</feature>
<evidence type="ECO:0000313" key="3">
    <source>
        <dbReference type="EMBL" id="SIS50047.1"/>
    </source>
</evidence>
<dbReference type="EMBL" id="FTOD01000002">
    <property type="protein sequence ID" value="SIS50047.1"/>
    <property type="molecule type" value="Genomic_DNA"/>
</dbReference>
<dbReference type="GO" id="GO:0004175">
    <property type="term" value="F:endopeptidase activity"/>
    <property type="evidence" value="ECO:0007669"/>
    <property type="project" value="UniProtKB-ARBA"/>
</dbReference>
<dbReference type="GO" id="GO:0080120">
    <property type="term" value="P:CAAX-box protein maturation"/>
    <property type="evidence" value="ECO:0007669"/>
    <property type="project" value="UniProtKB-ARBA"/>
</dbReference>
<reference evidence="4" key="1">
    <citation type="submission" date="2017-01" db="EMBL/GenBank/DDBJ databases">
        <authorList>
            <person name="Varghese N."/>
            <person name="Submissions S."/>
        </authorList>
    </citation>
    <scope>NUCLEOTIDE SEQUENCE [LARGE SCALE GENOMIC DNA]</scope>
    <source>
        <strain evidence="4">DSM 45196</strain>
    </source>
</reference>
<feature type="transmembrane region" description="Helical" evidence="1">
    <location>
        <begin position="285"/>
        <end position="303"/>
    </location>
</feature>
<accession>A0A1N7JL60</accession>
<proteinExistence type="predicted"/>
<evidence type="ECO:0000313" key="4">
    <source>
        <dbReference type="Proteomes" id="UP000186795"/>
    </source>
</evidence>
<feature type="transmembrane region" description="Helical" evidence="1">
    <location>
        <begin position="218"/>
        <end position="239"/>
    </location>
</feature>
<sequence>MTEVIAVVIQFIPLLILLLLANGAESPRLKKDGERGGASVTLMVFSYVFLAISYLFMFIVGAMIHLTSFIATRGGIDLPAEMPGADPKLIDTLLQSLPYVGASFWVPSLLGLLLLIPALRRMIARVLPIRSDHMVHTASLSFSMFIWIYFFFFIALGLDTISKLTAAPGEVANPMPELWAQQITFFLIALIGVGWLTRRNLGESLHRLGLVLPTPRQVLIGIGSGLLLVAGALLLENLAHWIGFTQDPHVEKLTEELLGPLYGSVWGILTLGLSAALGEEAIFRGALLPRFGLILTTLLFMLLHSNYGLSLSTLVVFLVGLVLGLLRNRYNTSTTMVVHATYNISLGILAALYS</sequence>
<keyword evidence="4" id="KW-1185">Reference proteome</keyword>
<keyword evidence="3" id="KW-0378">Hydrolase</keyword>
<feature type="transmembrane region" description="Helical" evidence="1">
    <location>
        <begin position="259"/>
        <end position="278"/>
    </location>
</feature>
<organism evidence="3 4">
    <name type="scientific">Kroppenstedtia eburnea</name>
    <dbReference type="NCBI Taxonomy" id="714067"/>
    <lineage>
        <taxon>Bacteria</taxon>
        <taxon>Bacillati</taxon>
        <taxon>Bacillota</taxon>
        <taxon>Bacilli</taxon>
        <taxon>Bacillales</taxon>
        <taxon>Thermoactinomycetaceae</taxon>
        <taxon>Kroppenstedtia</taxon>
    </lineage>
</organism>
<dbReference type="Proteomes" id="UP000186795">
    <property type="component" value="Unassembled WGS sequence"/>
</dbReference>
<feature type="transmembrane region" description="Helical" evidence="1">
    <location>
        <begin position="97"/>
        <end position="119"/>
    </location>
</feature>
<keyword evidence="1" id="KW-1133">Transmembrane helix</keyword>
<gene>
    <name evidence="3" type="ORF">SAMN05421790_102194</name>
</gene>
<feature type="domain" description="CAAX prenyl protease 2/Lysostaphin resistance protein A-like" evidence="2">
    <location>
        <begin position="264"/>
        <end position="344"/>
    </location>
</feature>
<dbReference type="RefSeq" id="WP_076523737.1">
    <property type="nucleotide sequence ID" value="NZ_CP048103.1"/>
</dbReference>
<dbReference type="AlphaFoldDB" id="A0A1N7JL60"/>
<keyword evidence="1" id="KW-0472">Membrane</keyword>
<keyword evidence="1" id="KW-0812">Transmembrane</keyword>
<dbReference type="Pfam" id="PF02517">
    <property type="entry name" value="Rce1-like"/>
    <property type="match status" value="1"/>
</dbReference>
<evidence type="ECO:0000259" key="2">
    <source>
        <dbReference type="Pfam" id="PF02517"/>
    </source>
</evidence>
<feature type="transmembrane region" description="Helical" evidence="1">
    <location>
        <begin position="140"/>
        <end position="158"/>
    </location>
</feature>